<feature type="non-terminal residue" evidence="1">
    <location>
        <position position="1"/>
    </location>
</feature>
<sequence>QYIVMIPAELHYPSSENVCFHLVSTGPSLDYVNLDIILEHHGSSVILYNHVARGEPLKCVEITVPAPKVGFEEVATIRVSVLGPGVNFTESKKVLIRKINDGIFVQTDKPIYRPGQNVKFRIVTLKENFVPSNEKYSIIEL</sequence>
<dbReference type="PANTHER" id="PTHR11412:SF182">
    <property type="entry name" value="ALPHA-2-MACROGLOBULIN-LIKE PROTEIN 1"/>
    <property type="match status" value="1"/>
</dbReference>
<dbReference type="Proteomes" id="UP001066276">
    <property type="component" value="Chromosome 7"/>
</dbReference>
<reference evidence="1" key="1">
    <citation type="journal article" date="2022" name="bioRxiv">
        <title>Sequencing and chromosome-scale assembly of the giantPleurodeles waltlgenome.</title>
        <authorList>
            <person name="Brown T."/>
            <person name="Elewa A."/>
            <person name="Iarovenko S."/>
            <person name="Subramanian E."/>
            <person name="Araus A.J."/>
            <person name="Petzold A."/>
            <person name="Susuki M."/>
            <person name="Suzuki K.-i.T."/>
            <person name="Hayashi T."/>
            <person name="Toyoda A."/>
            <person name="Oliveira C."/>
            <person name="Osipova E."/>
            <person name="Leigh N.D."/>
            <person name="Simon A."/>
            <person name="Yun M.H."/>
        </authorList>
    </citation>
    <scope>NUCLEOTIDE SEQUENCE</scope>
    <source>
        <strain evidence="1">20211129_DDA</strain>
        <tissue evidence="1">Liver</tissue>
    </source>
</reference>
<organism evidence="1 2">
    <name type="scientific">Pleurodeles waltl</name>
    <name type="common">Iberian ribbed newt</name>
    <dbReference type="NCBI Taxonomy" id="8319"/>
    <lineage>
        <taxon>Eukaryota</taxon>
        <taxon>Metazoa</taxon>
        <taxon>Chordata</taxon>
        <taxon>Craniata</taxon>
        <taxon>Vertebrata</taxon>
        <taxon>Euteleostomi</taxon>
        <taxon>Amphibia</taxon>
        <taxon>Batrachia</taxon>
        <taxon>Caudata</taxon>
        <taxon>Salamandroidea</taxon>
        <taxon>Salamandridae</taxon>
        <taxon>Pleurodelinae</taxon>
        <taxon>Pleurodeles</taxon>
    </lineage>
</organism>
<evidence type="ECO:0000313" key="1">
    <source>
        <dbReference type="EMBL" id="KAJ1122328.1"/>
    </source>
</evidence>
<keyword evidence="2" id="KW-1185">Reference proteome</keyword>
<name>A0AAV7P6W6_PLEWA</name>
<protein>
    <submittedName>
        <fullName evidence="1">Uncharacterized protein</fullName>
    </submittedName>
</protein>
<dbReference type="PANTHER" id="PTHR11412">
    <property type="entry name" value="MACROGLOBULIN / COMPLEMENT"/>
    <property type="match status" value="1"/>
</dbReference>
<comment type="caution">
    <text evidence="1">The sequence shown here is derived from an EMBL/GenBank/DDBJ whole genome shotgun (WGS) entry which is preliminary data.</text>
</comment>
<dbReference type="AlphaFoldDB" id="A0AAV7P6W6"/>
<feature type="non-terminal residue" evidence="1">
    <location>
        <position position="141"/>
    </location>
</feature>
<dbReference type="EMBL" id="JANPWB010000011">
    <property type="protein sequence ID" value="KAJ1122328.1"/>
    <property type="molecule type" value="Genomic_DNA"/>
</dbReference>
<accession>A0AAV7P6W6</accession>
<gene>
    <name evidence="1" type="ORF">NDU88_000820</name>
</gene>
<proteinExistence type="predicted"/>
<evidence type="ECO:0000313" key="2">
    <source>
        <dbReference type="Proteomes" id="UP001066276"/>
    </source>
</evidence>
<dbReference type="Gene3D" id="2.60.40.1930">
    <property type="match status" value="1"/>
</dbReference>
<dbReference type="InterPro" id="IPR050473">
    <property type="entry name" value="A2M/Complement_sys"/>
</dbReference>